<accession>A0A0H3NZV1</accession>
<protein>
    <submittedName>
        <fullName evidence="1">Uncharacterized protein</fullName>
    </submittedName>
</protein>
<reference evidence="1 2" key="1">
    <citation type="journal article" date="2011" name="J. Bacteriol.">
        <title>Complete genome sequence of Yersinia enterocolitica subsp. palearctica serogroup O:3.</title>
        <authorList>
            <person name="Batzilla J."/>
            <person name="Hoper D."/>
            <person name="Antonenka U."/>
            <person name="Heesemann J."/>
            <person name="Rakin A."/>
        </authorList>
    </citation>
    <scope>NUCLEOTIDE SEQUENCE [LARGE SCALE GENOMIC DNA]</scope>
    <source>
        <strain evidence="2">DSM 13030 / CIP 106945 / Y11</strain>
    </source>
</reference>
<gene>
    <name evidence="1" type="ordered locus">Y11_05021</name>
</gene>
<dbReference type="HOGENOM" id="CLU_3298903_0_0_6"/>
<dbReference type="Proteomes" id="UP000008084">
    <property type="component" value="Chromosome"/>
</dbReference>
<evidence type="ECO:0000313" key="1">
    <source>
        <dbReference type="EMBL" id="CBY27679.1"/>
    </source>
</evidence>
<dbReference type="EMBL" id="FR729477">
    <property type="protein sequence ID" value="CBY27679.1"/>
    <property type="molecule type" value="Genomic_DNA"/>
</dbReference>
<dbReference type="KEGG" id="yey:Y11_05021"/>
<proteinExistence type="predicted"/>
<sequence length="40" mass="4564">MLTASPACWPMSCLDSELWPYQQGNRANKTALIVTYFINE</sequence>
<dbReference type="AlphaFoldDB" id="A0A0H3NZV1"/>
<name>A0A0H3NZV1_YERE1</name>
<organism evidence="1 2">
    <name type="scientific">Yersinia enterocolitica subsp. palearctica serotype O:3 (strain DSM 13030 / CIP 106945 / Y11)</name>
    <dbReference type="NCBI Taxonomy" id="930944"/>
    <lineage>
        <taxon>Bacteria</taxon>
        <taxon>Pseudomonadati</taxon>
        <taxon>Pseudomonadota</taxon>
        <taxon>Gammaproteobacteria</taxon>
        <taxon>Enterobacterales</taxon>
        <taxon>Yersiniaceae</taxon>
        <taxon>Yersinia</taxon>
    </lineage>
</organism>
<evidence type="ECO:0000313" key="2">
    <source>
        <dbReference type="Proteomes" id="UP000008084"/>
    </source>
</evidence>